<gene>
    <name evidence="2" type="ORF">PlAlph_0060</name>
</gene>
<keyword evidence="1" id="KW-0732">Signal</keyword>
<protein>
    <submittedName>
        <fullName evidence="2">Uncharacterized protein</fullName>
    </submittedName>
</protein>
<name>A0A6G8F231_9PROT</name>
<proteinExistence type="predicted"/>
<dbReference type="EMBL" id="MN990728">
    <property type="protein sequence ID" value="QIM10252.1"/>
    <property type="molecule type" value="Genomic_DNA"/>
</dbReference>
<organism evidence="2">
    <name type="scientific">uncultured Alphaproteobacteria bacterium</name>
    <dbReference type="NCBI Taxonomy" id="91750"/>
    <lineage>
        <taxon>Bacteria</taxon>
        <taxon>Pseudomonadati</taxon>
        <taxon>Pseudomonadota</taxon>
        <taxon>Alphaproteobacteria</taxon>
        <taxon>environmental samples</taxon>
    </lineage>
</organism>
<reference evidence="2" key="1">
    <citation type="journal article" date="2020" name="J. ISSAAS">
        <title>Lactobacilli and other gastrointestinal microbiota of Peromyscus leucopus, reservoir host for agents of Lyme disease and other zoonoses in North America.</title>
        <authorList>
            <person name="Milovic A."/>
            <person name="Bassam K."/>
            <person name="Shao H."/>
            <person name="Chatzistamou I."/>
            <person name="Tufts D.M."/>
            <person name="Diuk-Wasser M."/>
            <person name="Barbour A.G."/>
        </authorList>
    </citation>
    <scope>NUCLEOTIDE SEQUENCE</scope>
    <source>
        <strain evidence="2">LL90</strain>
    </source>
</reference>
<feature type="signal peptide" evidence="1">
    <location>
        <begin position="1"/>
        <end position="21"/>
    </location>
</feature>
<dbReference type="AlphaFoldDB" id="A0A6G8F231"/>
<feature type="chain" id="PRO_5026152361" evidence="1">
    <location>
        <begin position="22"/>
        <end position="148"/>
    </location>
</feature>
<sequence length="148" mass="17401">MKKALLILLIVCLLNPFFVEAAEKEEFFNPIFNEVMEPVSDIAWENRLTPTSITIINVEGYKRYQQCKLVENTMETISFHCNEDEEVMTDKEFTEIITFTIVKYDKIRKGLLIKKKYGTFKEPALGEETLIISGENWKYWRGYNIAEK</sequence>
<accession>A0A6G8F231</accession>
<evidence type="ECO:0000256" key="1">
    <source>
        <dbReference type="SAM" id="SignalP"/>
    </source>
</evidence>
<evidence type="ECO:0000313" key="2">
    <source>
        <dbReference type="EMBL" id="QIM10252.1"/>
    </source>
</evidence>